<organism evidence="15 16">
    <name type="scientific">Candidatus Staskawiczbacteria bacterium RIFCSPHIGHO2_02_FULL_34_10</name>
    <dbReference type="NCBI Taxonomy" id="1802205"/>
    <lineage>
        <taxon>Bacteria</taxon>
        <taxon>Candidatus Staskawicziibacteriota</taxon>
    </lineage>
</organism>
<keyword evidence="11" id="KW-0742">SOS response</keyword>
<evidence type="ECO:0000256" key="5">
    <source>
        <dbReference type="ARBA" id="ARBA00022801"/>
    </source>
</evidence>
<dbReference type="Gene3D" id="1.10.10.10">
    <property type="entry name" value="Winged helix-like DNA-binding domain superfamily/Winged helix DNA-binding domain"/>
    <property type="match status" value="1"/>
</dbReference>
<dbReference type="InterPro" id="IPR015927">
    <property type="entry name" value="Peptidase_S24_S26A/B/C"/>
</dbReference>
<sequence length="206" mass="23277">MLTKRQKEVLDFVESYTTKKGYSPSFEEIRKRLKLASVSTIHFHISKLKEGGYLGNIENKARTISVASKEPMVKIPLLGTIAAGEPIEAIQENEFIAVPKNILPSSGNLYALRVMGNSMIDENIKDGDVVLVKQQDVAENGERVVVLIDNHEATLKKFYQERGYIRLQPANKTFEPIIIRKDRDIKIQGVVIDVIKNEEELQAEKI</sequence>
<evidence type="ECO:0000313" key="15">
    <source>
        <dbReference type="EMBL" id="OGZ67649.1"/>
    </source>
</evidence>
<feature type="domain" description="Peptidase S24/S26A/S26B/S26C" evidence="13">
    <location>
        <begin position="76"/>
        <end position="192"/>
    </location>
</feature>
<dbReference type="Proteomes" id="UP000178380">
    <property type="component" value="Unassembled WGS sequence"/>
</dbReference>
<feature type="non-terminal residue" evidence="15">
    <location>
        <position position="206"/>
    </location>
</feature>
<reference evidence="15 16" key="1">
    <citation type="journal article" date="2016" name="Nat. Commun.">
        <title>Thousands of microbial genomes shed light on interconnected biogeochemical processes in an aquifer system.</title>
        <authorList>
            <person name="Anantharaman K."/>
            <person name="Brown C.T."/>
            <person name="Hug L.A."/>
            <person name="Sharon I."/>
            <person name="Castelle C.J."/>
            <person name="Probst A.J."/>
            <person name="Thomas B.C."/>
            <person name="Singh A."/>
            <person name="Wilkins M.J."/>
            <person name="Karaoz U."/>
            <person name="Brodie E.L."/>
            <person name="Williams K.H."/>
            <person name="Hubbard S.S."/>
            <person name="Banfield J.F."/>
        </authorList>
    </citation>
    <scope>NUCLEOTIDE SEQUENCE [LARGE SCALE GENOMIC DNA]</scope>
</reference>
<evidence type="ECO:0000256" key="2">
    <source>
        <dbReference type="ARBA" id="ARBA00022491"/>
    </source>
</evidence>
<evidence type="ECO:0000256" key="6">
    <source>
        <dbReference type="ARBA" id="ARBA00022813"/>
    </source>
</evidence>
<evidence type="ECO:0000256" key="10">
    <source>
        <dbReference type="ARBA" id="ARBA00023204"/>
    </source>
</evidence>
<dbReference type="STRING" id="1802205.A3C58_01065"/>
<evidence type="ECO:0000256" key="3">
    <source>
        <dbReference type="ARBA" id="ARBA00022705"/>
    </source>
</evidence>
<dbReference type="InterPro" id="IPR006200">
    <property type="entry name" value="LexA"/>
</dbReference>
<name>A0A1G2HZ13_9BACT</name>
<dbReference type="InterPro" id="IPR036390">
    <property type="entry name" value="WH_DNA-bd_sf"/>
</dbReference>
<keyword evidence="4" id="KW-0227">DNA damage</keyword>
<evidence type="ECO:0000259" key="13">
    <source>
        <dbReference type="Pfam" id="PF00717"/>
    </source>
</evidence>
<gene>
    <name evidence="15" type="ORF">A3C58_01065</name>
</gene>
<dbReference type="FunFam" id="2.10.109.10:FF:000001">
    <property type="entry name" value="LexA repressor"/>
    <property type="match status" value="1"/>
</dbReference>
<keyword evidence="9" id="KW-0804">Transcription</keyword>
<comment type="similarity">
    <text evidence="1 12">Belongs to the peptidase S24 family.</text>
</comment>
<dbReference type="InterPro" id="IPR050077">
    <property type="entry name" value="LexA_repressor"/>
</dbReference>
<dbReference type="GO" id="GO:0045892">
    <property type="term" value="P:negative regulation of DNA-templated transcription"/>
    <property type="evidence" value="ECO:0007669"/>
    <property type="project" value="InterPro"/>
</dbReference>
<evidence type="ECO:0000256" key="4">
    <source>
        <dbReference type="ARBA" id="ARBA00022763"/>
    </source>
</evidence>
<dbReference type="GO" id="GO:0003677">
    <property type="term" value="F:DNA binding"/>
    <property type="evidence" value="ECO:0007669"/>
    <property type="project" value="UniProtKB-KW"/>
</dbReference>
<evidence type="ECO:0000256" key="12">
    <source>
        <dbReference type="RuleBase" id="RU003991"/>
    </source>
</evidence>
<dbReference type="CDD" id="cd06529">
    <property type="entry name" value="S24_LexA-like"/>
    <property type="match status" value="1"/>
</dbReference>
<dbReference type="SUPFAM" id="SSF46785">
    <property type="entry name" value="Winged helix' DNA-binding domain"/>
    <property type="match status" value="1"/>
</dbReference>
<dbReference type="InterPro" id="IPR039418">
    <property type="entry name" value="LexA-like"/>
</dbReference>
<dbReference type="GO" id="GO:0006508">
    <property type="term" value="P:proteolysis"/>
    <property type="evidence" value="ECO:0007669"/>
    <property type="project" value="InterPro"/>
</dbReference>
<dbReference type="Gene3D" id="2.10.109.10">
    <property type="entry name" value="Umud Fragment, subunit A"/>
    <property type="match status" value="1"/>
</dbReference>
<keyword evidence="8" id="KW-0238">DNA-binding</keyword>
<keyword evidence="5 12" id="KW-0378">Hydrolase</keyword>
<protein>
    <submittedName>
        <fullName evidence="15">Repressor LexA</fullName>
    </submittedName>
</protein>
<evidence type="ECO:0000313" key="16">
    <source>
        <dbReference type="Proteomes" id="UP000178380"/>
    </source>
</evidence>
<dbReference type="PRINTS" id="PR00726">
    <property type="entry name" value="LEXASERPTASE"/>
</dbReference>
<accession>A0A1G2HZ13</accession>
<evidence type="ECO:0000256" key="8">
    <source>
        <dbReference type="ARBA" id="ARBA00023125"/>
    </source>
</evidence>
<dbReference type="SUPFAM" id="SSF51306">
    <property type="entry name" value="LexA/Signal peptidase"/>
    <property type="match status" value="1"/>
</dbReference>
<evidence type="ECO:0000256" key="9">
    <source>
        <dbReference type="ARBA" id="ARBA00023163"/>
    </source>
</evidence>
<dbReference type="NCBIfam" id="TIGR00498">
    <property type="entry name" value="lexA"/>
    <property type="match status" value="1"/>
</dbReference>
<evidence type="ECO:0000256" key="7">
    <source>
        <dbReference type="ARBA" id="ARBA00023015"/>
    </source>
</evidence>
<dbReference type="GO" id="GO:0009432">
    <property type="term" value="P:SOS response"/>
    <property type="evidence" value="ECO:0007669"/>
    <property type="project" value="UniProtKB-KW"/>
</dbReference>
<evidence type="ECO:0000256" key="11">
    <source>
        <dbReference type="ARBA" id="ARBA00023236"/>
    </source>
</evidence>
<dbReference type="GO" id="GO:0004252">
    <property type="term" value="F:serine-type endopeptidase activity"/>
    <property type="evidence" value="ECO:0007669"/>
    <property type="project" value="InterPro"/>
</dbReference>
<keyword evidence="7" id="KW-0805">Transcription regulation</keyword>
<dbReference type="GO" id="GO:0006260">
    <property type="term" value="P:DNA replication"/>
    <property type="evidence" value="ECO:0007669"/>
    <property type="project" value="UniProtKB-KW"/>
</dbReference>
<evidence type="ECO:0000256" key="1">
    <source>
        <dbReference type="ARBA" id="ARBA00007484"/>
    </source>
</evidence>
<dbReference type="InterPro" id="IPR006197">
    <property type="entry name" value="Peptidase_S24_LexA"/>
</dbReference>
<keyword evidence="10" id="KW-0234">DNA repair</keyword>
<dbReference type="Pfam" id="PF00717">
    <property type="entry name" value="Peptidase_S24"/>
    <property type="match status" value="1"/>
</dbReference>
<dbReference type="InterPro" id="IPR036286">
    <property type="entry name" value="LexA/Signal_pep-like_sf"/>
</dbReference>
<dbReference type="InterPro" id="IPR036388">
    <property type="entry name" value="WH-like_DNA-bd_sf"/>
</dbReference>
<feature type="domain" description="LexA repressor DNA-binding" evidence="14">
    <location>
        <begin position="2"/>
        <end position="63"/>
    </location>
</feature>
<comment type="caution">
    <text evidence="15">The sequence shown here is derived from an EMBL/GenBank/DDBJ whole genome shotgun (WGS) entry which is preliminary data.</text>
</comment>
<keyword evidence="6 12" id="KW-0068">Autocatalytic cleavage</keyword>
<dbReference type="PANTHER" id="PTHR33516">
    <property type="entry name" value="LEXA REPRESSOR"/>
    <property type="match status" value="1"/>
</dbReference>
<dbReference type="Pfam" id="PF01726">
    <property type="entry name" value="LexA_DNA_bind"/>
    <property type="match status" value="1"/>
</dbReference>
<evidence type="ECO:0000259" key="14">
    <source>
        <dbReference type="Pfam" id="PF01726"/>
    </source>
</evidence>
<dbReference type="AlphaFoldDB" id="A0A1G2HZ13"/>
<keyword evidence="3" id="KW-0235">DNA replication</keyword>
<keyword evidence="2" id="KW-0678">Repressor</keyword>
<dbReference type="PANTHER" id="PTHR33516:SF2">
    <property type="entry name" value="LEXA REPRESSOR-RELATED"/>
    <property type="match status" value="1"/>
</dbReference>
<dbReference type="HAMAP" id="MF_00015">
    <property type="entry name" value="LexA"/>
    <property type="match status" value="1"/>
</dbReference>
<dbReference type="GO" id="GO:0006281">
    <property type="term" value="P:DNA repair"/>
    <property type="evidence" value="ECO:0007669"/>
    <property type="project" value="UniProtKB-KW"/>
</dbReference>
<dbReference type="InterPro" id="IPR006199">
    <property type="entry name" value="LexA_DNA-bd_dom"/>
</dbReference>
<proteinExistence type="inferred from homology"/>
<dbReference type="EMBL" id="MHOR01000005">
    <property type="protein sequence ID" value="OGZ67649.1"/>
    <property type="molecule type" value="Genomic_DNA"/>
</dbReference>